<evidence type="ECO:0000259" key="10">
    <source>
        <dbReference type="PROSITE" id="PS50917"/>
    </source>
</evidence>
<dbReference type="SUPFAM" id="SSF100939">
    <property type="entry name" value="SPOC domain-like"/>
    <property type="match status" value="2"/>
</dbReference>
<evidence type="ECO:0000256" key="6">
    <source>
        <dbReference type="SAM" id="Coils"/>
    </source>
</evidence>
<dbReference type="PROSITE" id="PS50102">
    <property type="entry name" value="RRM"/>
    <property type="match status" value="1"/>
</dbReference>
<sequence length="1130" mass="127784">MDYNQEEDVYWICLMYIFSGKTGPTKHLWIGNIPKGIGRRDLEYLFSRYGQIEKFNYSAGRPTCNISFVDVEDAIKARTKLHGAIRLPNGQVVYNKSDLSVLPRDGFYIDYYDRLTLESRFNNRSRQNSSKSLSKSHSRQSSPESAVSDHAHSPSKDNNNDNTQPNEDDVNEDIKPEIHSRSPTPPVLNPIKERRSTDRSETSSLVDSSPLAGRTFHGALGSYLSPTDTANINNLNELMILCEQLNASATQSNTALSTVYPVQFILKSHAYDARMHFLAGSPTLTSLLLGQPGDLVAAKTELKITQRLRLEQNKLDDLEKQLRTNVTNALSINGNNSNVNTNSSRKQLIIANQTKFSILIATPKIHNLNKPPNPTKDQVKNEQTSPSRINENDEHIKIKEETTTDDNEEEILLSRLISYLAEKEAAGVISIPFYPTYQNDYNHSTKQETAAVHIFPPCQFSKKILQIICPSINFSKDLRSTTTKINDEHLMMTDDDILTDLEAFNDAMVHFKEAVDGRDLERMPIIFNQLLTILKHIIETYRLIDSIDVLEYATKLIYLLQDVHSSDNTNYNPEPFSNAIDQLALCLTARITNRFIRPSSSSNSDAVDSNDKNNLNTSSREADTLLDMLMKRTDGVDIAHEHAKYLSKYMFSLTQYIQERSVEELGHAERTSKLINNCSLSTFLTTYRYLPGIDLMMKQIKKDTEYYSKIQSTWMLLQTHEFVGKIESWRTYHDSVRKTVKTQWDKSFKKCQQAMQIVEDARTNSKSVINLPTSSSSSSTSSDPLTHSVNLSITLPHHHSLQRTASSPPNIIHTATAPAPLPLPPTNETNLQSALNDLDIKQKELQLTKHETLTILNKLINNTENLIIDSLNTYFRSTDFLTNSSSAFIPRSKNDLASSYTTYIHSLPPSTIQDDNSSSSSIKDSSVRRIPFVIQLCCHCIEQLEGHKIKGIYRLSGVKSKVDHLCRQFVQGIELNETDLINNFSAIVLANAVKKYLRELPIPLLLIAESTDSSLIVQNELMNIGKEICQSSNQISPRINERLRQIIDQRISDYAKQALIHLLKHLYLISLSEQENQMSAANLGIVFGPTLFKSQQRMEDDTTLSTLLEAPYQAKLVEYLIANDLFSSDI</sequence>
<dbReference type="PROSITE" id="PS50917">
    <property type="entry name" value="SPOC"/>
    <property type="match status" value="1"/>
</dbReference>
<dbReference type="PANTHER" id="PTHR15228:SF25">
    <property type="entry name" value="F-BAR DOMAIN-CONTAINING PROTEIN"/>
    <property type="match status" value="1"/>
</dbReference>
<evidence type="ECO:0000256" key="1">
    <source>
        <dbReference type="ARBA" id="ARBA00004123"/>
    </source>
</evidence>
<protein>
    <submittedName>
        <fullName evidence="11">Uncharacterized protein</fullName>
    </submittedName>
</protein>
<dbReference type="InterPro" id="IPR012677">
    <property type="entry name" value="Nucleotide-bd_a/b_plait_sf"/>
</dbReference>
<dbReference type="InterPro" id="IPR057028">
    <property type="entry name" value="RHG29_45_N"/>
</dbReference>
<proteinExistence type="predicted"/>
<comment type="subcellular location">
    <subcellularLocation>
        <location evidence="1">Nucleus</location>
    </subcellularLocation>
</comment>
<dbReference type="Proteomes" id="UP000663868">
    <property type="component" value="Unassembled WGS sequence"/>
</dbReference>
<feature type="domain" description="SPOC" evidence="10">
    <location>
        <begin position="249"/>
        <end position="490"/>
    </location>
</feature>
<feature type="compositionally biased region" description="Low complexity" evidence="7">
    <location>
        <begin position="123"/>
        <end position="142"/>
    </location>
</feature>
<dbReference type="Pfam" id="PF24235">
    <property type="entry name" value="RHG29_45_N"/>
    <property type="match status" value="1"/>
</dbReference>
<dbReference type="Gene3D" id="3.30.70.330">
    <property type="match status" value="1"/>
</dbReference>
<dbReference type="Gene3D" id="1.20.1270.60">
    <property type="entry name" value="Arfaptin homology (AH) domain/BAR domain"/>
    <property type="match status" value="1"/>
</dbReference>
<evidence type="ECO:0000256" key="3">
    <source>
        <dbReference type="ARBA" id="ARBA00022884"/>
    </source>
</evidence>
<dbReference type="InterPro" id="IPR010912">
    <property type="entry name" value="SPOC_met"/>
</dbReference>
<reference evidence="11" key="1">
    <citation type="submission" date="2021-02" db="EMBL/GenBank/DDBJ databases">
        <authorList>
            <person name="Nowell W R."/>
        </authorList>
    </citation>
    <scope>NUCLEOTIDE SEQUENCE</scope>
</reference>
<feature type="coiled-coil region" evidence="6">
    <location>
        <begin position="301"/>
        <end position="328"/>
    </location>
</feature>
<dbReference type="GO" id="GO:0007165">
    <property type="term" value="P:signal transduction"/>
    <property type="evidence" value="ECO:0007669"/>
    <property type="project" value="InterPro"/>
</dbReference>
<dbReference type="SUPFAM" id="SSF103657">
    <property type="entry name" value="BAR/IMD domain-like"/>
    <property type="match status" value="1"/>
</dbReference>
<keyword evidence="3 5" id="KW-0694">RNA-binding</keyword>
<dbReference type="InterPro" id="IPR000504">
    <property type="entry name" value="RRM_dom"/>
</dbReference>
<accession>A0A819B050</accession>
<feature type="compositionally biased region" description="Basic and acidic residues" evidence="7">
    <location>
        <begin position="147"/>
        <end position="159"/>
    </location>
</feature>
<dbReference type="InterPro" id="IPR000198">
    <property type="entry name" value="RhoGAP_dom"/>
</dbReference>
<feature type="domain" description="RRM" evidence="8">
    <location>
        <begin position="26"/>
        <end position="93"/>
    </location>
</feature>
<keyword evidence="4" id="KW-0539">Nucleus</keyword>
<dbReference type="InterPro" id="IPR051025">
    <property type="entry name" value="RhoGAP"/>
</dbReference>
<dbReference type="InterPro" id="IPR035979">
    <property type="entry name" value="RBD_domain_sf"/>
</dbReference>
<keyword evidence="6" id="KW-0175">Coiled coil</keyword>
<dbReference type="Gene3D" id="1.10.555.10">
    <property type="entry name" value="Rho GTPase activation protein"/>
    <property type="match status" value="1"/>
</dbReference>
<dbReference type="PANTHER" id="PTHR15228">
    <property type="entry name" value="SPERMATHECAL PHYSIOLOGY VARIANT"/>
    <property type="match status" value="1"/>
</dbReference>
<dbReference type="InterPro" id="IPR008936">
    <property type="entry name" value="Rho_GTPase_activation_prot"/>
</dbReference>
<dbReference type="SMART" id="SM00360">
    <property type="entry name" value="RRM"/>
    <property type="match status" value="1"/>
</dbReference>
<dbReference type="GO" id="GO:0005096">
    <property type="term" value="F:GTPase activator activity"/>
    <property type="evidence" value="ECO:0007669"/>
    <property type="project" value="UniProtKB-KW"/>
</dbReference>
<organism evidence="11 12">
    <name type="scientific">Adineta steineri</name>
    <dbReference type="NCBI Taxonomy" id="433720"/>
    <lineage>
        <taxon>Eukaryota</taxon>
        <taxon>Metazoa</taxon>
        <taxon>Spiralia</taxon>
        <taxon>Gnathifera</taxon>
        <taxon>Rotifera</taxon>
        <taxon>Eurotatoria</taxon>
        <taxon>Bdelloidea</taxon>
        <taxon>Adinetida</taxon>
        <taxon>Adinetidae</taxon>
        <taxon>Adineta</taxon>
    </lineage>
</organism>
<evidence type="ECO:0000256" key="7">
    <source>
        <dbReference type="SAM" id="MobiDB-lite"/>
    </source>
</evidence>
<evidence type="ECO:0000259" key="8">
    <source>
        <dbReference type="PROSITE" id="PS50102"/>
    </source>
</evidence>
<dbReference type="AlphaFoldDB" id="A0A819B050"/>
<evidence type="ECO:0000259" key="9">
    <source>
        <dbReference type="PROSITE" id="PS50238"/>
    </source>
</evidence>
<dbReference type="SMART" id="SM00324">
    <property type="entry name" value="RhoGAP"/>
    <property type="match status" value="1"/>
</dbReference>
<name>A0A819B050_9BILA</name>
<dbReference type="GO" id="GO:0005634">
    <property type="term" value="C:nucleus"/>
    <property type="evidence" value="ECO:0007669"/>
    <property type="project" value="UniProtKB-SubCell"/>
</dbReference>
<dbReference type="EMBL" id="CAJOBB010001010">
    <property type="protein sequence ID" value="CAF3793456.1"/>
    <property type="molecule type" value="Genomic_DNA"/>
</dbReference>
<evidence type="ECO:0000256" key="2">
    <source>
        <dbReference type="ARBA" id="ARBA00022468"/>
    </source>
</evidence>
<feature type="domain" description="Rho-GAP" evidence="9">
    <location>
        <begin position="920"/>
        <end position="1128"/>
    </location>
</feature>
<dbReference type="InterPro" id="IPR016194">
    <property type="entry name" value="SPOC-like_C_dom_sf"/>
</dbReference>
<comment type="caution">
    <text evidence="11">The sequence shown here is derived from an EMBL/GenBank/DDBJ whole genome shotgun (WGS) entry which is preliminary data.</text>
</comment>
<dbReference type="PROSITE" id="PS50238">
    <property type="entry name" value="RHOGAP"/>
    <property type="match status" value="1"/>
</dbReference>
<dbReference type="Pfam" id="PF00076">
    <property type="entry name" value="RRM_1"/>
    <property type="match status" value="1"/>
</dbReference>
<dbReference type="SUPFAM" id="SSF48350">
    <property type="entry name" value="GTPase activation domain, GAP"/>
    <property type="match status" value="1"/>
</dbReference>
<dbReference type="GO" id="GO:0003723">
    <property type="term" value="F:RNA binding"/>
    <property type="evidence" value="ECO:0007669"/>
    <property type="project" value="UniProtKB-UniRule"/>
</dbReference>
<feature type="region of interest" description="Disordered" evidence="7">
    <location>
        <begin position="365"/>
        <end position="395"/>
    </location>
</feature>
<evidence type="ECO:0000313" key="11">
    <source>
        <dbReference type="EMBL" id="CAF3793456.1"/>
    </source>
</evidence>
<dbReference type="SUPFAM" id="SSF54928">
    <property type="entry name" value="RNA-binding domain, RBD"/>
    <property type="match status" value="1"/>
</dbReference>
<dbReference type="Gene3D" id="2.40.290.10">
    <property type="match status" value="1"/>
</dbReference>
<keyword evidence="2" id="KW-0343">GTPase activation</keyword>
<dbReference type="InterPro" id="IPR027267">
    <property type="entry name" value="AH/BAR_dom_sf"/>
</dbReference>
<evidence type="ECO:0000313" key="12">
    <source>
        <dbReference type="Proteomes" id="UP000663868"/>
    </source>
</evidence>
<evidence type="ECO:0000256" key="5">
    <source>
        <dbReference type="PROSITE-ProRule" id="PRU00176"/>
    </source>
</evidence>
<evidence type="ECO:0000256" key="4">
    <source>
        <dbReference type="ARBA" id="ARBA00023242"/>
    </source>
</evidence>
<feature type="compositionally biased region" description="Basic and acidic residues" evidence="7">
    <location>
        <begin position="191"/>
        <end position="201"/>
    </location>
</feature>
<dbReference type="Pfam" id="PF00620">
    <property type="entry name" value="RhoGAP"/>
    <property type="match status" value="1"/>
</dbReference>
<gene>
    <name evidence="11" type="ORF">KXQ929_LOCUS16600</name>
</gene>
<dbReference type="GO" id="GO:0051056">
    <property type="term" value="P:regulation of small GTPase mediated signal transduction"/>
    <property type="evidence" value="ECO:0007669"/>
    <property type="project" value="UniProtKB-ARBA"/>
</dbReference>
<feature type="region of interest" description="Disordered" evidence="7">
    <location>
        <begin position="123"/>
        <end position="211"/>
    </location>
</feature>